<organism evidence="1 2">
    <name type="scientific">Thraustotheca clavata</name>
    <dbReference type="NCBI Taxonomy" id="74557"/>
    <lineage>
        <taxon>Eukaryota</taxon>
        <taxon>Sar</taxon>
        <taxon>Stramenopiles</taxon>
        <taxon>Oomycota</taxon>
        <taxon>Saprolegniomycetes</taxon>
        <taxon>Saprolegniales</taxon>
        <taxon>Achlyaceae</taxon>
        <taxon>Thraustotheca</taxon>
    </lineage>
</organism>
<comment type="caution">
    <text evidence="1">The sequence shown here is derived from an EMBL/GenBank/DDBJ whole genome shotgun (WGS) entry which is preliminary data.</text>
</comment>
<dbReference type="Proteomes" id="UP000243217">
    <property type="component" value="Unassembled WGS sequence"/>
</dbReference>
<gene>
    <name evidence="1" type="ORF">THRCLA_01403</name>
</gene>
<name>A0A1W0A8K9_9STRA</name>
<evidence type="ECO:0000313" key="2">
    <source>
        <dbReference type="Proteomes" id="UP000243217"/>
    </source>
</evidence>
<keyword evidence="2" id="KW-1185">Reference proteome</keyword>
<protein>
    <submittedName>
        <fullName evidence="1">Uncharacterized protein</fullName>
    </submittedName>
</protein>
<reference evidence="1 2" key="1">
    <citation type="journal article" date="2014" name="Genome Biol. Evol.">
        <title>The secreted proteins of Achlya hypogyna and Thraustotheca clavata identify the ancestral oomycete secretome and reveal gene acquisitions by horizontal gene transfer.</title>
        <authorList>
            <person name="Misner I."/>
            <person name="Blouin N."/>
            <person name="Leonard G."/>
            <person name="Richards T.A."/>
            <person name="Lane C.E."/>
        </authorList>
    </citation>
    <scope>NUCLEOTIDE SEQUENCE [LARGE SCALE GENOMIC DNA]</scope>
    <source>
        <strain evidence="1 2">ATCC 34112</strain>
    </source>
</reference>
<accession>A0A1W0A8K9</accession>
<proteinExistence type="predicted"/>
<dbReference type="AlphaFoldDB" id="A0A1W0A8K9"/>
<dbReference type="EMBL" id="JNBS01000330">
    <property type="protein sequence ID" value="OQS06565.1"/>
    <property type="molecule type" value="Genomic_DNA"/>
</dbReference>
<evidence type="ECO:0000313" key="1">
    <source>
        <dbReference type="EMBL" id="OQS06565.1"/>
    </source>
</evidence>
<sequence>METILPDPRESMAPVKLPTSLARHIPELKTLCGRYCRHYRSTEEFYLFIRDTFQQHSFQILETILPLIHHDIERHAMLFLRWRRDKPFNKTPCCNVDVCFSCHTAGHYIGQPCESLELNEEMVQCPELQLLFVKKAFVRRLGTTEAFFDAHARSAVLDPEQMLDQWIVGNGVVMGMRIQQLVPLNPEVFIDEPLRNFPVATEVTNYPARYTQHRIDEAANLFPALLPSAFYQNTSCVYFIFDDTNALRLIPLRFDPVYMVTWSEPDYAPLMKYFSTIFGGNDMDESQLIDL</sequence>